<feature type="coiled-coil region" evidence="2">
    <location>
        <begin position="27"/>
        <end position="89"/>
    </location>
</feature>
<feature type="signal peptide" evidence="4">
    <location>
        <begin position="1"/>
        <end position="27"/>
    </location>
</feature>
<proteinExistence type="predicted"/>
<dbReference type="Proteomes" id="UP000001415">
    <property type="component" value="Chromosome"/>
</dbReference>
<dbReference type="HOGENOM" id="CLU_034085_2_2_9"/>
<dbReference type="Gene3D" id="6.10.250.3150">
    <property type="match status" value="1"/>
</dbReference>
<feature type="chain" id="PRO_5003608341" evidence="4">
    <location>
        <begin position="28"/>
        <end position="482"/>
    </location>
</feature>
<feature type="region of interest" description="Disordered" evidence="3">
    <location>
        <begin position="203"/>
        <end position="244"/>
    </location>
</feature>
<dbReference type="EMBL" id="AE016830">
    <property type="protein sequence ID" value="AAO82742.1"/>
    <property type="molecule type" value="Genomic_DNA"/>
</dbReference>
<feature type="region of interest" description="Disordered" evidence="3">
    <location>
        <begin position="269"/>
        <end position="347"/>
    </location>
</feature>
<evidence type="ECO:0000256" key="1">
    <source>
        <dbReference type="ARBA" id="ARBA00022729"/>
    </source>
</evidence>
<dbReference type="eggNOG" id="COG0791">
    <property type="taxonomic scope" value="Bacteria"/>
</dbReference>
<evidence type="ECO:0000256" key="4">
    <source>
        <dbReference type="SAM" id="SignalP"/>
    </source>
</evidence>
<accession>H7C6Z0</accession>
<evidence type="ECO:0000256" key="2">
    <source>
        <dbReference type="SAM" id="Coils"/>
    </source>
</evidence>
<keyword evidence="7" id="KW-1185">Reference proteome</keyword>
<feature type="compositionally biased region" description="Low complexity" evidence="3">
    <location>
        <begin position="269"/>
        <end position="317"/>
    </location>
</feature>
<dbReference type="STRING" id="226185.EF_3060"/>
<sequence>MKKSVLSALMVCSITLTSVALPSAAFADEYDTKIQQQDQKINALTSQMSDAEAKVAAIENDMVETAKQIDTLTAKKNKLSSEVSKLYSEISDLNVRIQKREVQMTKQARDVQVNGQSDSIIDAVLDADSVADAIGRVQAVSTMMSANNELLEQQKEDKATVEKKTKNVEKQIAELEAATKELNDKTESLKTLKIQQEVAKNDLEAQRSEEQGKKDGFIKQKKEAEKRLAEEQARQRAAAKKAEEQAAAQAQAAAQKAAAEQAKATKAANEAAASAAEEKAATPVVESSTTTESTTTQETTTSSTETESVVTTPVAAAPEKEKEVPVTNPTTPEKGNEAKPGNGGVTSGKQAAINAALADVGNSYATGWNQPGECLVSVRRWLAAGGINFGYGGPNSGYVASGATQVSWSNVQPGDVVQYESAYSPDSWIGGVHTVLVTGVSGGSVQIVEANNPGGSGYVSSNSNWSPAPPAGFRAVVWRFPG</sequence>
<dbReference type="AlphaFoldDB" id="H7C6Z0"/>
<keyword evidence="2" id="KW-0175">Coiled coil</keyword>
<dbReference type="PATRIC" id="fig|226185.45.peg.510"/>
<organism evidence="6 7">
    <name type="scientific">Enterococcus faecalis (strain ATCC 700802 / V583)</name>
    <dbReference type="NCBI Taxonomy" id="226185"/>
    <lineage>
        <taxon>Bacteria</taxon>
        <taxon>Bacillati</taxon>
        <taxon>Bacillota</taxon>
        <taxon>Bacilli</taxon>
        <taxon>Lactobacillales</taxon>
        <taxon>Enterococcaceae</taxon>
        <taxon>Enterococcus</taxon>
    </lineage>
</organism>
<dbReference type="eggNOG" id="COG3883">
    <property type="taxonomic scope" value="Bacteria"/>
</dbReference>
<dbReference type="Pfam" id="PF24568">
    <property type="entry name" value="CC_PcsB"/>
    <property type="match status" value="1"/>
</dbReference>
<feature type="domain" description="Peptidoglycan hydrolase PcsB coiled-coil" evidence="5">
    <location>
        <begin position="90"/>
        <end position="164"/>
    </location>
</feature>
<name>H7C6Z0_ENTFA</name>
<dbReference type="Gene3D" id="3.90.1720.10">
    <property type="entry name" value="endopeptidase domain like (from Nostoc punctiforme)"/>
    <property type="match status" value="1"/>
</dbReference>
<evidence type="ECO:0000313" key="6">
    <source>
        <dbReference type="EMBL" id="AAO82742.1"/>
    </source>
</evidence>
<evidence type="ECO:0000313" key="7">
    <source>
        <dbReference type="Proteomes" id="UP000001415"/>
    </source>
</evidence>
<evidence type="ECO:0000259" key="5">
    <source>
        <dbReference type="Pfam" id="PF24568"/>
    </source>
</evidence>
<reference evidence="6 7" key="1">
    <citation type="journal article" date="2003" name="Science">
        <title>Role of mobile DNA in the evolution of vancomycin-resistant Enterococcus faecalis.</title>
        <authorList>
            <person name="Paulsen I."/>
            <person name="Banerjei L."/>
            <person name="Myers G.S.A."/>
            <person name="Nelson K.E."/>
            <person name="Seshadri R."/>
            <person name="Read T.D."/>
            <person name="Fouts D.E."/>
            <person name="Eisen J.A."/>
            <person name="Gill S.R."/>
            <person name="Heidelberg J.F."/>
            <person name="Tettelin H."/>
            <person name="Dodson R.J."/>
            <person name="Umayam L."/>
            <person name="Brinkac L."/>
            <person name="Beanan M."/>
            <person name="Daugherty S."/>
            <person name="DeBoy R.T."/>
            <person name="Durkin S."/>
            <person name="Kolonay J."/>
            <person name="Madupu R."/>
            <person name="Nelson W."/>
            <person name="Vamathevan J."/>
            <person name="Tran B."/>
            <person name="Upton J."/>
            <person name="Hansen T."/>
            <person name="Shetty J."/>
            <person name="Khouri H."/>
            <person name="Utterback T."/>
            <person name="Radune D."/>
            <person name="Ketchum K.A."/>
            <person name="Dougherty B.A."/>
            <person name="Fraser C.M."/>
        </authorList>
    </citation>
    <scope>NUCLEOTIDE SEQUENCE [LARGE SCALE GENOMIC DNA]</scope>
    <source>
        <strain evidence="7">ATCC 700802 / V583</strain>
    </source>
</reference>
<dbReference type="InterPro" id="IPR009148">
    <property type="entry name" value="PcsB-like"/>
</dbReference>
<dbReference type="EnsemblBacteria" id="AAO82742">
    <property type="protein sequence ID" value="AAO82742"/>
    <property type="gene ID" value="EF_3060"/>
</dbReference>
<protein>
    <submittedName>
        <fullName evidence="6">Secreted lipase, putative</fullName>
    </submittedName>
</protein>
<dbReference type="KEGG" id="efa:EF3060"/>
<dbReference type="PRINTS" id="PR01852">
    <property type="entry name" value="SIBAPROTEIN"/>
</dbReference>
<dbReference type="InterPro" id="IPR057309">
    <property type="entry name" value="PcsB_CC"/>
</dbReference>
<keyword evidence="1 4" id="KW-0732">Signal</keyword>
<gene>
    <name evidence="6" type="ordered locus">EF_3060</name>
</gene>
<evidence type="ECO:0000256" key="3">
    <source>
        <dbReference type="SAM" id="MobiDB-lite"/>
    </source>
</evidence>